<dbReference type="GO" id="GO:0004519">
    <property type="term" value="F:endonuclease activity"/>
    <property type="evidence" value="ECO:0007669"/>
    <property type="project" value="InterPro"/>
</dbReference>
<keyword evidence="2" id="KW-0067">ATP-binding</keyword>
<evidence type="ECO:0000256" key="5">
    <source>
        <dbReference type="SAM" id="MobiDB-lite"/>
    </source>
</evidence>
<dbReference type="EMBL" id="LR743589">
    <property type="protein sequence ID" value="CAA2616764.1"/>
    <property type="molecule type" value="Genomic_DNA"/>
</dbReference>
<dbReference type="PANTHER" id="PTHR48466">
    <property type="entry name" value="OS10G0509000 PROTEIN-RELATED"/>
    <property type="match status" value="1"/>
</dbReference>
<feature type="domain" description="DNA mismatch repair proteins mutS family" evidence="6">
    <location>
        <begin position="510"/>
        <end position="526"/>
    </location>
</feature>
<feature type="region of interest" description="Disordered" evidence="5">
    <location>
        <begin position="356"/>
        <end position="375"/>
    </location>
</feature>
<dbReference type="PIRSF" id="PIRSF005814">
    <property type="entry name" value="MutS_YshD"/>
    <property type="match status" value="1"/>
</dbReference>
<keyword evidence="8" id="KW-1185">Reference proteome</keyword>
<dbReference type="InterPro" id="IPR045076">
    <property type="entry name" value="MutS"/>
</dbReference>
<dbReference type="InterPro" id="IPR027417">
    <property type="entry name" value="P-loop_NTPase"/>
</dbReference>
<dbReference type="Pfam" id="PF00488">
    <property type="entry name" value="MutS_V"/>
    <property type="match status" value="1"/>
</dbReference>
<evidence type="ECO:0000256" key="3">
    <source>
        <dbReference type="ARBA" id="ARBA00023125"/>
    </source>
</evidence>
<accession>A0A7I8IF52</accession>
<sequence>MLQSVAAGWTSVRVTFGRGPRRVRFRVRAHVSSQLLLGGGNGPPPPSRASVLRDSLRVLEWDKICDAVACFAGTALGRDATKELLWRLDLSYEDSKTLLAETAAAVEMIKYGAGGVKSAIGRASRGLPISGIEAMTICSLLELAETLQMTVKTATKEDPDCYNRFLPIAQLIMELNIYRPFIKLVQQVIDEDGSVKDSASSELKRLRDQVRGLEQKLYQLMDRLIRSNGGEAYSTELSIVNGRWCVKAALDQNSKFEGYYYPGVFLISIGPGVESFIEPLSAVPLNDELQQLKSLVVRAEEAVLSKLTDKMVAELDGIQTLLDTTVQLDVVFARAKYGLAFGGTFPVLSSTGNELTHSRNAGNLSAEKPDNSNQNSRKLYLRKAYHPLLVKKHHDNLQQARKDVTNATSEMRRARLQGNSMVSKGDGELRLENLKLRVAEIEERHPVPVDFLVSAKQMSYVLASEPAEIPWFDGVFADIGDEQSLAQSLSTFSGHLKQISAIRSQSTKQSLVLLDEVGAGTNPLEGAALGMSLLESFSEMGALLTIATTHHGELKTLKYSNKSFENACVEFDEVNLKPTYKILWGVPGRSNAINIAERLGLPCVVLENARKQYGKASAEINGVIVDMERLKQEFQAHLHESQHYIKLSRRNYEALLASREKIHEHALVQRNNKVQAIRGAAAVARSLLHTKLQQFRERSAAQAAEVAVAAAAAATSNREDHSLDSPPAAALPPPPSGSSFSKKKKTKNPAVGDVVDVPSLGKKAVVLKVESAKGEVLVQSSSMKLRLKMSSVVVL</sequence>
<dbReference type="GO" id="GO:0045910">
    <property type="term" value="P:negative regulation of DNA recombination"/>
    <property type="evidence" value="ECO:0007669"/>
    <property type="project" value="InterPro"/>
</dbReference>
<name>A0A7I8IF52_SPIIN</name>
<keyword evidence="3" id="KW-0238">DNA-binding</keyword>
<organism evidence="7">
    <name type="scientific">Spirodela intermedia</name>
    <name type="common">Intermediate duckweed</name>
    <dbReference type="NCBI Taxonomy" id="51605"/>
    <lineage>
        <taxon>Eukaryota</taxon>
        <taxon>Viridiplantae</taxon>
        <taxon>Streptophyta</taxon>
        <taxon>Embryophyta</taxon>
        <taxon>Tracheophyta</taxon>
        <taxon>Spermatophyta</taxon>
        <taxon>Magnoliopsida</taxon>
        <taxon>Liliopsida</taxon>
        <taxon>Araceae</taxon>
        <taxon>Lemnoideae</taxon>
        <taxon>Spirodela</taxon>
    </lineage>
</organism>
<dbReference type="SUPFAM" id="SSF52540">
    <property type="entry name" value="P-loop containing nucleoside triphosphate hydrolases"/>
    <property type="match status" value="1"/>
</dbReference>
<evidence type="ECO:0000256" key="1">
    <source>
        <dbReference type="ARBA" id="ARBA00022741"/>
    </source>
</evidence>
<gene>
    <name evidence="7" type="ORF">SI7747_02002978</name>
</gene>
<dbReference type="InterPro" id="IPR000432">
    <property type="entry name" value="DNA_mismatch_repair_MutS_C"/>
</dbReference>
<dbReference type="PROSITE" id="PS00486">
    <property type="entry name" value="DNA_MISMATCH_REPAIR_2"/>
    <property type="match status" value="1"/>
</dbReference>
<dbReference type="GO" id="GO:0006298">
    <property type="term" value="P:mismatch repair"/>
    <property type="evidence" value="ECO:0007669"/>
    <property type="project" value="InterPro"/>
</dbReference>
<evidence type="ECO:0000313" key="7">
    <source>
        <dbReference type="EMBL" id="CAA2616764.1"/>
    </source>
</evidence>
<evidence type="ECO:0000256" key="4">
    <source>
        <dbReference type="SAM" id="Coils"/>
    </source>
</evidence>
<feature type="coiled-coil region" evidence="4">
    <location>
        <begin position="196"/>
        <end position="223"/>
    </location>
</feature>
<dbReference type="Pfam" id="PF20297">
    <property type="entry name" value="MSSS"/>
    <property type="match status" value="1"/>
</dbReference>
<dbReference type="InterPro" id="IPR007696">
    <property type="entry name" value="DNA_mismatch_repair_MutS_core"/>
</dbReference>
<dbReference type="InterPro" id="IPR046893">
    <property type="entry name" value="MSSS"/>
</dbReference>
<dbReference type="EMBL" id="CACRZD030000002">
    <property type="protein sequence ID" value="CAA6656438.1"/>
    <property type="molecule type" value="Genomic_DNA"/>
</dbReference>
<dbReference type="InterPro" id="IPR036187">
    <property type="entry name" value="DNA_mismatch_repair_MutS_sf"/>
</dbReference>
<proteinExistence type="predicted"/>
<keyword evidence="1" id="KW-0547">Nucleotide-binding</keyword>
<dbReference type="GO" id="GO:0005524">
    <property type="term" value="F:ATP binding"/>
    <property type="evidence" value="ECO:0007669"/>
    <property type="project" value="UniProtKB-KW"/>
</dbReference>
<evidence type="ECO:0000259" key="6">
    <source>
        <dbReference type="PROSITE" id="PS00486"/>
    </source>
</evidence>
<dbReference type="GO" id="GO:0140664">
    <property type="term" value="F:ATP-dependent DNA damage sensor activity"/>
    <property type="evidence" value="ECO:0007669"/>
    <property type="project" value="InterPro"/>
</dbReference>
<evidence type="ECO:0000256" key="2">
    <source>
        <dbReference type="ARBA" id="ARBA00022840"/>
    </source>
</evidence>
<feature type="coiled-coil region" evidence="4">
    <location>
        <begin position="390"/>
        <end position="444"/>
    </location>
</feature>
<dbReference type="SUPFAM" id="SSF48334">
    <property type="entry name" value="DNA repair protein MutS, domain III"/>
    <property type="match status" value="1"/>
</dbReference>
<feature type="region of interest" description="Disordered" evidence="5">
    <location>
        <begin position="715"/>
        <end position="754"/>
    </location>
</feature>
<reference evidence="7 8" key="1">
    <citation type="submission" date="2019-12" db="EMBL/GenBank/DDBJ databases">
        <authorList>
            <person name="Scholz U."/>
            <person name="Mascher M."/>
            <person name="Fiebig A."/>
        </authorList>
    </citation>
    <scope>NUCLEOTIDE SEQUENCE</scope>
</reference>
<dbReference type="PANTHER" id="PTHR48466:SF2">
    <property type="entry name" value="OS10G0509000 PROTEIN"/>
    <property type="match status" value="1"/>
</dbReference>
<dbReference type="SMART" id="SM00534">
    <property type="entry name" value="MUTSac"/>
    <property type="match status" value="1"/>
</dbReference>
<dbReference type="AlphaFoldDB" id="A0A7I8IF52"/>
<dbReference type="SMART" id="SM00533">
    <property type="entry name" value="MUTSd"/>
    <property type="match status" value="1"/>
</dbReference>
<evidence type="ECO:0000313" key="8">
    <source>
        <dbReference type="Proteomes" id="UP001189122"/>
    </source>
</evidence>
<dbReference type="InterPro" id="IPR005747">
    <property type="entry name" value="MutS2"/>
</dbReference>
<dbReference type="GO" id="GO:0030983">
    <property type="term" value="F:mismatched DNA binding"/>
    <property type="evidence" value="ECO:0007669"/>
    <property type="project" value="InterPro"/>
</dbReference>
<dbReference type="Proteomes" id="UP001189122">
    <property type="component" value="Unassembled WGS sequence"/>
</dbReference>
<dbReference type="GO" id="GO:0016887">
    <property type="term" value="F:ATP hydrolysis activity"/>
    <property type="evidence" value="ECO:0007669"/>
    <property type="project" value="InterPro"/>
</dbReference>
<keyword evidence="4" id="KW-0175">Coiled coil</keyword>
<protein>
    <recommendedName>
        <fullName evidence="6">DNA mismatch repair proteins mutS family domain-containing protein</fullName>
    </recommendedName>
</protein>
<dbReference type="Gene3D" id="3.40.50.300">
    <property type="entry name" value="P-loop containing nucleotide triphosphate hydrolases"/>
    <property type="match status" value="1"/>
</dbReference>